<accession>A0AAE0BJR8</accession>
<evidence type="ECO:0000313" key="2">
    <source>
        <dbReference type="Proteomes" id="UP001190700"/>
    </source>
</evidence>
<dbReference type="EMBL" id="LGRX02034407">
    <property type="protein sequence ID" value="KAK3237898.1"/>
    <property type="molecule type" value="Genomic_DNA"/>
</dbReference>
<dbReference type="AlphaFoldDB" id="A0AAE0BJR8"/>
<keyword evidence="2" id="KW-1185">Reference proteome</keyword>
<comment type="caution">
    <text evidence="1">The sequence shown here is derived from an EMBL/GenBank/DDBJ whole genome shotgun (WGS) entry which is preliminary data.</text>
</comment>
<name>A0AAE0BJR8_9CHLO</name>
<dbReference type="Proteomes" id="UP001190700">
    <property type="component" value="Unassembled WGS sequence"/>
</dbReference>
<evidence type="ECO:0000313" key="1">
    <source>
        <dbReference type="EMBL" id="KAK3237898.1"/>
    </source>
</evidence>
<organism evidence="1 2">
    <name type="scientific">Cymbomonas tetramitiformis</name>
    <dbReference type="NCBI Taxonomy" id="36881"/>
    <lineage>
        <taxon>Eukaryota</taxon>
        <taxon>Viridiplantae</taxon>
        <taxon>Chlorophyta</taxon>
        <taxon>Pyramimonadophyceae</taxon>
        <taxon>Pyramimonadales</taxon>
        <taxon>Pyramimonadaceae</taxon>
        <taxon>Cymbomonas</taxon>
    </lineage>
</organism>
<protein>
    <submittedName>
        <fullName evidence="1">Uncharacterized protein</fullName>
    </submittedName>
</protein>
<sequence length="160" mass="17855">MQDELFESKVALFNDAYELTGWQQRSISLFNFNDSELVPFMDEAVKHLIANPVVPLPTSWGSTSGDGATLSRSKLFTPKAKPGPYVPPDLHTIEAVNFPATRRWWPRSLDDITTTTTLDTPLGRKDVDVVPTTHVPPSLVVHARVLRTFLALRHPLLPSL</sequence>
<reference evidence="1 2" key="1">
    <citation type="journal article" date="2015" name="Genome Biol. Evol.">
        <title>Comparative Genomics of a Bacterivorous Green Alga Reveals Evolutionary Causalities and Consequences of Phago-Mixotrophic Mode of Nutrition.</title>
        <authorList>
            <person name="Burns J.A."/>
            <person name="Paasch A."/>
            <person name="Narechania A."/>
            <person name="Kim E."/>
        </authorList>
    </citation>
    <scope>NUCLEOTIDE SEQUENCE [LARGE SCALE GENOMIC DNA]</scope>
    <source>
        <strain evidence="1 2">PLY_AMNH</strain>
    </source>
</reference>
<proteinExistence type="predicted"/>
<gene>
    <name evidence="1" type="ORF">CYMTET_52059</name>
</gene>